<keyword evidence="1" id="KW-0175">Coiled coil</keyword>
<dbReference type="InterPro" id="IPR036291">
    <property type="entry name" value="NAD(P)-bd_dom_sf"/>
</dbReference>
<comment type="caution">
    <text evidence="2">The sequence shown here is derived from an EMBL/GenBank/DDBJ whole genome shotgun (WGS) entry which is preliminary data.</text>
</comment>
<dbReference type="AlphaFoldDB" id="A0A7J7L7L5"/>
<accession>A0A7J7L7L5</accession>
<dbReference type="Proteomes" id="UP000541444">
    <property type="component" value="Unassembled WGS sequence"/>
</dbReference>
<evidence type="ECO:0000256" key="1">
    <source>
        <dbReference type="SAM" id="Coils"/>
    </source>
</evidence>
<dbReference type="OrthoDB" id="28755at2759"/>
<dbReference type="InterPro" id="IPR044576">
    <property type="entry name" value="At4g25390-like"/>
</dbReference>
<organism evidence="2 3">
    <name type="scientific">Kingdonia uniflora</name>
    <dbReference type="NCBI Taxonomy" id="39325"/>
    <lineage>
        <taxon>Eukaryota</taxon>
        <taxon>Viridiplantae</taxon>
        <taxon>Streptophyta</taxon>
        <taxon>Embryophyta</taxon>
        <taxon>Tracheophyta</taxon>
        <taxon>Spermatophyta</taxon>
        <taxon>Magnoliopsida</taxon>
        <taxon>Ranunculales</taxon>
        <taxon>Circaeasteraceae</taxon>
        <taxon>Kingdonia</taxon>
    </lineage>
</organism>
<reference evidence="2 3" key="1">
    <citation type="journal article" date="2020" name="IScience">
        <title>Genome Sequencing of the Endangered Kingdonia uniflora (Circaeasteraceae, Ranunculales) Reveals Potential Mechanisms of Evolutionary Specialization.</title>
        <authorList>
            <person name="Sun Y."/>
            <person name="Deng T."/>
            <person name="Zhang A."/>
            <person name="Moore M.J."/>
            <person name="Landis J.B."/>
            <person name="Lin N."/>
            <person name="Zhang H."/>
            <person name="Zhang X."/>
            <person name="Huang J."/>
            <person name="Zhang X."/>
            <person name="Sun H."/>
            <person name="Wang H."/>
        </authorList>
    </citation>
    <scope>NUCLEOTIDE SEQUENCE [LARGE SCALE GENOMIC DNA]</scope>
    <source>
        <strain evidence="2">TB1705</strain>
        <tissue evidence="2">Leaf</tissue>
    </source>
</reference>
<name>A0A7J7L7L5_9MAGN</name>
<proteinExistence type="predicted"/>
<evidence type="ECO:0000313" key="2">
    <source>
        <dbReference type="EMBL" id="KAF6138645.1"/>
    </source>
</evidence>
<sequence length="389" mass="43657">MSKFEQANLISWARHLARRGKLQDLFDPALQSMDQDQALLCITVAFIYLQLSLVKRPSTKEVVGMLSGDFKPPHLPVEFSLLPPSSLFKSRKKARAKALKMKIKEASSQQRNKRNRDPFSQPYVDKSVLLPPISTFYLFLGKVLYVPGGTCVVHFPCELMYVIATVTRCLSIVVLGASRDLAKKKTFPTLYNLYRQANKKNDEAYTQVTLFLEPENNVAKLLKIALDDGMDKEPNVPLPCLEVSLLELLPVVPVEPGGVELDSHSSCNLQVIFTSTQLFLLLMGREIYHRDLKGILDEILAYDQGVREGAFGLLLNSGPARALPADLSGDTLFMAYIQVPINGIQQMLYFVYGWQLEISLGLLQFYKSFSSGLKDIVWKSEGNSEETRS</sequence>
<keyword evidence="3" id="KW-1185">Reference proteome</keyword>
<dbReference type="PANTHER" id="PTHR46821">
    <property type="entry name" value="OS07G0586332 PROTEIN"/>
    <property type="match status" value="1"/>
</dbReference>
<feature type="coiled-coil region" evidence="1">
    <location>
        <begin position="89"/>
        <end position="116"/>
    </location>
</feature>
<dbReference type="Gene3D" id="3.40.50.720">
    <property type="entry name" value="NAD(P)-binding Rossmann-like Domain"/>
    <property type="match status" value="1"/>
</dbReference>
<dbReference type="PANTHER" id="PTHR46821:SF2">
    <property type="entry name" value="OS03G0251700 PROTEIN"/>
    <property type="match status" value="1"/>
</dbReference>
<evidence type="ECO:0000313" key="3">
    <source>
        <dbReference type="Proteomes" id="UP000541444"/>
    </source>
</evidence>
<protein>
    <submittedName>
        <fullName evidence="2">Uncharacterized protein</fullName>
    </submittedName>
</protein>
<dbReference type="SUPFAM" id="SSF51735">
    <property type="entry name" value="NAD(P)-binding Rossmann-fold domains"/>
    <property type="match status" value="1"/>
</dbReference>
<gene>
    <name evidence="2" type="ORF">GIB67_032539</name>
</gene>
<dbReference type="EMBL" id="JACGCM010002568">
    <property type="protein sequence ID" value="KAF6138645.1"/>
    <property type="molecule type" value="Genomic_DNA"/>
</dbReference>